<comment type="caution">
    <text evidence="3">The sequence shown here is derived from an EMBL/GenBank/DDBJ whole genome shotgun (WGS) entry which is preliminary data.</text>
</comment>
<dbReference type="AlphaFoldDB" id="A0A0N0VG53"/>
<evidence type="ECO:0000256" key="1">
    <source>
        <dbReference type="SAM" id="Coils"/>
    </source>
</evidence>
<dbReference type="EMBL" id="LGTL01000005">
    <property type="protein sequence ID" value="KPA82325.1"/>
    <property type="molecule type" value="Genomic_DNA"/>
</dbReference>
<organism evidence="3 4">
    <name type="scientific">Leptomonas pyrrhocoris</name>
    <name type="common">Firebug parasite</name>
    <dbReference type="NCBI Taxonomy" id="157538"/>
    <lineage>
        <taxon>Eukaryota</taxon>
        <taxon>Discoba</taxon>
        <taxon>Euglenozoa</taxon>
        <taxon>Kinetoplastea</taxon>
        <taxon>Metakinetoplastina</taxon>
        <taxon>Trypanosomatida</taxon>
        <taxon>Trypanosomatidae</taxon>
        <taxon>Leishmaniinae</taxon>
        <taxon>Leptomonas</taxon>
    </lineage>
</organism>
<keyword evidence="4" id="KW-1185">Reference proteome</keyword>
<reference evidence="3 4" key="1">
    <citation type="submission" date="2015-07" db="EMBL/GenBank/DDBJ databases">
        <title>High-quality genome of monoxenous trypanosomatid Leptomonas pyrrhocoris.</title>
        <authorList>
            <person name="Flegontov P."/>
            <person name="Butenko A."/>
            <person name="Firsov S."/>
            <person name="Vlcek C."/>
            <person name="Logacheva M.D."/>
            <person name="Field M."/>
            <person name="Filatov D."/>
            <person name="Flegontova O."/>
            <person name="Gerasimov E."/>
            <person name="Jackson A.P."/>
            <person name="Kelly S."/>
            <person name="Opperdoes F."/>
            <person name="O'Reilly A."/>
            <person name="Votypka J."/>
            <person name="Yurchenko V."/>
            <person name="Lukes J."/>
        </authorList>
    </citation>
    <scope>NUCLEOTIDE SEQUENCE [LARGE SCALE GENOMIC DNA]</scope>
    <source>
        <strain evidence="3">H10</strain>
    </source>
</reference>
<proteinExistence type="predicted"/>
<dbReference type="Proteomes" id="UP000037923">
    <property type="component" value="Unassembled WGS sequence"/>
</dbReference>
<sequence>MSSVSPAPQTPSKPSLRLRDPSLANAGHNKASAPRHLYGPKRFCGVVEVEPRPLACDGVSATPTVECAALLSPTAFSRPQCIVTPAAGVENGTAARSRRCTPRPSSRISHLLSPISNIEQRVIVAAPQKARGMPARSAARACSSASHKTETLTQMALTAVLRLSNNEDANVDDVMCRPITVAPHTLVDDVPAGFVSLRCHCDGAEWCAVVKAHTEAVHWLATSDILAECGISSRELTGLTLIAADGAGLDLLFQLATSNDARYETALRDQMERCAFPRLQVLYRMFLSDKNTATPVEFSEDVKSVDGLHRIEPRCLAIDCTEAADTDLAESEMCGTGAGCQQLLAEFEAALEDVRFVQHRREQEVEHVRRQLEEERRNSALQMVDFKSQLTTKRLGHECLDSESESISAALFETQKSCVQLRQLLSESEERLRCELHKAQMHYQTLETEHERLVAGLHDQIHSLQEALSNSQAALQVSKLDLDDREAHNARYIAALEERLAAALRKEVEACPREETLPSNMCKITDTLSIDVTIESNAALSDRVNRTDAREALEGERCGAPSVSTDEIAEAYEAFNATKQRCTEPEADGLRSVALLNSAVAAAKEEVLLKRDPLLSAKGDVGLAESPRVADAAVVEKRTCSAERGLSAARHGEEAPARQSTGVVAELRSDYEARTNELVTVTREIVAAREALHAATVKCSALDAERAAAVRNEAAEAEMAAAREELRLAEARYLAADAAAASQEDEEKSAHWESVVERLSMELGTAKERINTLLAVNKMLRDKFRSDLRCCL</sequence>
<dbReference type="GeneID" id="26903709"/>
<dbReference type="RefSeq" id="XP_015660763.1">
    <property type="nucleotide sequence ID" value="XM_015800756.1"/>
</dbReference>
<dbReference type="RefSeq" id="XP_015660764.1">
    <property type="nucleotide sequence ID" value="XM_015800757.1"/>
</dbReference>
<evidence type="ECO:0000313" key="4">
    <source>
        <dbReference type="Proteomes" id="UP000037923"/>
    </source>
</evidence>
<protein>
    <submittedName>
        <fullName evidence="3">Uncharacterized protein</fullName>
    </submittedName>
</protein>
<accession>A0A0N0VG53</accession>
<dbReference type="OrthoDB" id="268062at2759"/>
<feature type="coiled-coil region" evidence="1">
    <location>
        <begin position="358"/>
        <end position="389"/>
    </location>
</feature>
<evidence type="ECO:0000313" key="3">
    <source>
        <dbReference type="EMBL" id="KPA82324.1"/>
    </source>
</evidence>
<feature type="compositionally biased region" description="Polar residues" evidence="2">
    <location>
        <begin position="1"/>
        <end position="13"/>
    </location>
</feature>
<feature type="coiled-coil region" evidence="1">
    <location>
        <begin position="705"/>
        <end position="739"/>
    </location>
</feature>
<dbReference type="OMA" id="NNHETRA"/>
<dbReference type="VEuPathDB" id="TriTrypDB:LpyrH10_05_2780"/>
<evidence type="ECO:0000256" key="2">
    <source>
        <dbReference type="SAM" id="MobiDB-lite"/>
    </source>
</evidence>
<gene>
    <name evidence="3" type="ORF">ABB37_03418</name>
</gene>
<feature type="region of interest" description="Disordered" evidence="2">
    <location>
        <begin position="1"/>
        <end position="34"/>
    </location>
</feature>
<name>A0A0N0VG53_LEPPY</name>
<dbReference type="EMBL" id="LGTL01000005">
    <property type="protein sequence ID" value="KPA82324.1"/>
    <property type="molecule type" value="Genomic_DNA"/>
</dbReference>
<keyword evidence="1" id="KW-0175">Coiled coil</keyword>